<feature type="chain" id="PRO_5014141475" evidence="1">
    <location>
        <begin position="21"/>
        <end position="212"/>
    </location>
</feature>
<dbReference type="InterPro" id="IPR046732">
    <property type="entry name" value="DUF6624"/>
</dbReference>
<evidence type="ECO:0000256" key="1">
    <source>
        <dbReference type="SAM" id="SignalP"/>
    </source>
</evidence>
<keyword evidence="1" id="KW-0732">Signal</keyword>
<dbReference type="OrthoDB" id="1164858at2"/>
<evidence type="ECO:0000313" key="3">
    <source>
        <dbReference type="Proteomes" id="UP000242687"/>
    </source>
</evidence>
<keyword evidence="3" id="KW-1185">Reference proteome</keyword>
<gene>
    <name evidence="2" type="ORF">CLV57_3328</name>
</gene>
<evidence type="ECO:0000313" key="2">
    <source>
        <dbReference type="EMBL" id="PJJ80181.1"/>
    </source>
</evidence>
<sequence length="212" mass="24330">MKRFLFTLLLLFILTAIGYAQTPPNNNVHSNTNVTERLKAVLDSVYNVDQEIRERINSAGEKYGLQSKERNDLFAVMAKSDSSNLIIVLDILRKYGWLGTDKVGEKGNKAIWLVVQHSDLKTQKKYLPFLKKSVEKGLSKPYYLALTLDRIAMGEGKKQIYGSQFTRDMTTGKYVVYPIKDEAHLDERRKAMGMEPMVEYAKSMDAEYTYPR</sequence>
<organism evidence="2 3">
    <name type="scientific">Mucilaginibacter auburnensis</name>
    <dbReference type="NCBI Taxonomy" id="1457233"/>
    <lineage>
        <taxon>Bacteria</taxon>
        <taxon>Pseudomonadati</taxon>
        <taxon>Bacteroidota</taxon>
        <taxon>Sphingobacteriia</taxon>
        <taxon>Sphingobacteriales</taxon>
        <taxon>Sphingobacteriaceae</taxon>
        <taxon>Mucilaginibacter</taxon>
    </lineage>
</organism>
<dbReference type="AlphaFoldDB" id="A0A2H9VPE6"/>
<comment type="caution">
    <text evidence="2">The sequence shown here is derived from an EMBL/GenBank/DDBJ whole genome shotgun (WGS) entry which is preliminary data.</text>
</comment>
<dbReference type="Pfam" id="PF20329">
    <property type="entry name" value="DUF6624"/>
    <property type="match status" value="1"/>
</dbReference>
<protein>
    <submittedName>
        <fullName evidence="2">Uncharacterized protein</fullName>
    </submittedName>
</protein>
<dbReference type="EMBL" id="PGFJ01000002">
    <property type="protein sequence ID" value="PJJ80181.1"/>
    <property type="molecule type" value="Genomic_DNA"/>
</dbReference>
<accession>A0A2H9VPE6</accession>
<name>A0A2H9VPE6_9SPHI</name>
<proteinExistence type="predicted"/>
<reference evidence="2 3" key="1">
    <citation type="submission" date="2017-11" db="EMBL/GenBank/DDBJ databases">
        <title>Genomic Encyclopedia of Archaeal and Bacterial Type Strains, Phase II (KMG-II): From Individual Species to Whole Genera.</title>
        <authorList>
            <person name="Goeker M."/>
        </authorList>
    </citation>
    <scope>NUCLEOTIDE SEQUENCE [LARGE SCALE GENOMIC DNA]</scope>
    <source>
        <strain evidence="2 3">DSM 28175</strain>
    </source>
</reference>
<dbReference type="Proteomes" id="UP000242687">
    <property type="component" value="Unassembled WGS sequence"/>
</dbReference>
<feature type="signal peptide" evidence="1">
    <location>
        <begin position="1"/>
        <end position="20"/>
    </location>
</feature>
<dbReference type="RefSeq" id="WP_100342473.1">
    <property type="nucleotide sequence ID" value="NZ_PGFJ01000002.1"/>
</dbReference>